<dbReference type="Pfam" id="PF00359">
    <property type="entry name" value="PTS_EIIA_2"/>
    <property type="match status" value="1"/>
</dbReference>
<keyword evidence="2" id="KW-0762">Sugar transport</keyword>
<keyword evidence="2" id="KW-0813">Transport</keyword>
<dbReference type="PANTHER" id="PTHR47738:SF1">
    <property type="entry name" value="NITROGEN REGULATORY PROTEIN"/>
    <property type="match status" value="1"/>
</dbReference>
<keyword evidence="5" id="KW-1185">Reference proteome</keyword>
<gene>
    <name evidence="2" type="ORF">QJT92_03975</name>
    <name evidence="3" type="ORF">SAMN05444853_10736</name>
</gene>
<dbReference type="PANTHER" id="PTHR47738">
    <property type="entry name" value="PTS SYSTEM FRUCTOSE-LIKE EIIA COMPONENT-RELATED"/>
    <property type="match status" value="1"/>
</dbReference>
<protein>
    <submittedName>
        <fullName evidence="2">PTS sugar transporter subunit IIA</fullName>
    </submittedName>
    <submittedName>
        <fullName evidence="3">PTS system, nitrogen regulatory IIA component</fullName>
    </submittedName>
</protein>
<dbReference type="InterPro" id="IPR051541">
    <property type="entry name" value="PTS_SugarTrans_NitroReg"/>
</dbReference>
<evidence type="ECO:0000313" key="4">
    <source>
        <dbReference type="Proteomes" id="UP000198883"/>
    </source>
</evidence>
<dbReference type="GeneID" id="83545031"/>
<dbReference type="STRING" id="97481.SAMN05444853_10736"/>
<evidence type="ECO:0000313" key="2">
    <source>
        <dbReference type="EMBL" id="MDP8085084.1"/>
    </source>
</evidence>
<dbReference type="RefSeq" id="WP_090921229.1">
    <property type="nucleotide sequence ID" value="NZ_CP016180.1"/>
</dbReference>
<dbReference type="Gene3D" id="3.40.930.10">
    <property type="entry name" value="Mannitol-specific EII, Chain A"/>
    <property type="match status" value="1"/>
</dbReference>
<evidence type="ECO:0000259" key="1">
    <source>
        <dbReference type="PROSITE" id="PS51094"/>
    </source>
</evidence>
<reference evidence="3" key="1">
    <citation type="submission" date="2016-10" db="EMBL/GenBank/DDBJ databases">
        <authorList>
            <person name="de Groot N.N."/>
        </authorList>
    </citation>
    <scope>NUCLEOTIDE SEQUENCE [LARGE SCALE GENOMIC DNA]</scope>
    <source>
        <strain evidence="3">DSM 24204</strain>
    </source>
</reference>
<dbReference type="AlphaFoldDB" id="A0A1H7W6Y0"/>
<sequence>MKLTKYLKPELVRLGVYLSSKKRALEVIGTMAADYLVQQSLALEDNLSAEECFSCLCKREKLGSTCINYGIAAPHTKFPNWQGEEPIAIFLQLENSIDYETAENKEIDLIFAVIFPDQENEEYKSDFQKIVTILNNKQLSKLLRTTKFVEDIWSVFDNADVLLEQKNKEIEDNIQVTTENNEQEQSEN</sequence>
<proteinExistence type="predicted"/>
<accession>A0A1H7W6Y0</accession>
<reference evidence="4" key="2">
    <citation type="submission" date="2016-10" db="EMBL/GenBank/DDBJ databases">
        <authorList>
            <person name="Varghese N."/>
            <person name="Submissions S."/>
        </authorList>
    </citation>
    <scope>NUCLEOTIDE SEQUENCE [LARGE SCALE GENOMIC DNA]</scope>
    <source>
        <strain evidence="4">DSM 24204</strain>
    </source>
</reference>
<dbReference type="InterPro" id="IPR002178">
    <property type="entry name" value="PTS_EIIA_type-2_dom"/>
</dbReference>
<dbReference type="Proteomes" id="UP001224812">
    <property type="component" value="Unassembled WGS sequence"/>
</dbReference>
<dbReference type="SUPFAM" id="SSF55804">
    <property type="entry name" value="Phoshotransferase/anion transport protein"/>
    <property type="match status" value="1"/>
</dbReference>
<dbReference type="EMBL" id="JASAVS010000006">
    <property type="protein sequence ID" value="MDP8085084.1"/>
    <property type="molecule type" value="Genomic_DNA"/>
</dbReference>
<organism evidence="3 4">
    <name type="scientific">Phocoenobacter skyensis</name>
    <dbReference type="NCBI Taxonomy" id="97481"/>
    <lineage>
        <taxon>Bacteria</taxon>
        <taxon>Pseudomonadati</taxon>
        <taxon>Pseudomonadota</taxon>
        <taxon>Gammaproteobacteria</taxon>
        <taxon>Pasteurellales</taxon>
        <taxon>Pasteurellaceae</taxon>
        <taxon>Phocoenobacter</taxon>
    </lineage>
</organism>
<evidence type="ECO:0000313" key="5">
    <source>
        <dbReference type="Proteomes" id="UP001224812"/>
    </source>
</evidence>
<dbReference type="InterPro" id="IPR016152">
    <property type="entry name" value="PTrfase/Anion_transptr"/>
</dbReference>
<dbReference type="OrthoDB" id="95460at2"/>
<name>A0A1H7W6Y0_9PAST</name>
<dbReference type="GO" id="GO:0030295">
    <property type="term" value="F:protein kinase activator activity"/>
    <property type="evidence" value="ECO:0007669"/>
    <property type="project" value="TreeGrafter"/>
</dbReference>
<evidence type="ECO:0000313" key="3">
    <source>
        <dbReference type="EMBL" id="SEM17114.1"/>
    </source>
</evidence>
<feature type="domain" description="PTS EIIA type-2" evidence="1">
    <location>
        <begin position="5"/>
        <end position="159"/>
    </location>
</feature>
<reference evidence="2 5" key="3">
    <citation type="journal article" date="2023" name="Front. Microbiol.">
        <title>Phylogeography and host specificity of Pasteurellaceae pathogenic to sea-farmed fish in the north-east Atlantic.</title>
        <authorList>
            <person name="Gulla S."/>
            <person name="Colquhoun D.J."/>
            <person name="Olsen A.B."/>
            <person name="Spilsberg B."/>
            <person name="Lagesen K."/>
            <person name="Aakesson C.P."/>
            <person name="Strom S."/>
            <person name="Manji F."/>
            <person name="Birkbeck T.H."/>
            <person name="Nilsen H.K."/>
        </authorList>
    </citation>
    <scope>NUCLEOTIDE SEQUENCE [LARGE SCALE GENOMIC DNA]</scope>
    <source>
        <strain evidence="2 5">VIO11850</strain>
    </source>
</reference>
<dbReference type="PROSITE" id="PS51094">
    <property type="entry name" value="PTS_EIIA_TYPE_2"/>
    <property type="match status" value="1"/>
</dbReference>
<dbReference type="Proteomes" id="UP000198883">
    <property type="component" value="Unassembled WGS sequence"/>
</dbReference>
<dbReference type="EMBL" id="FOBN01000007">
    <property type="protein sequence ID" value="SEM17114.1"/>
    <property type="molecule type" value="Genomic_DNA"/>
</dbReference>